<feature type="binding site" evidence="14">
    <location>
        <position position="32"/>
    </location>
    <ligand>
        <name>Zn(2+)</name>
        <dbReference type="ChEBI" id="CHEBI:29105"/>
    </ligand>
</feature>
<dbReference type="GO" id="GO:0005737">
    <property type="term" value="C:cytoplasm"/>
    <property type="evidence" value="ECO:0007669"/>
    <property type="project" value="TreeGrafter"/>
</dbReference>
<dbReference type="Proteomes" id="UP000032360">
    <property type="component" value="Unassembled WGS sequence"/>
</dbReference>
<dbReference type="GO" id="GO:0008108">
    <property type="term" value="F:UDP-glucose:hexose-1-phosphate uridylyltransferase activity"/>
    <property type="evidence" value="ECO:0007669"/>
    <property type="project" value="UniProtKB-UniRule"/>
</dbReference>
<keyword evidence="11 15" id="KW-0119">Carbohydrate metabolism</keyword>
<feature type="domain" description="Galactose-1-phosphate uridyl transferase C-terminal" evidence="17">
    <location>
        <begin position="167"/>
        <end position="322"/>
    </location>
</feature>
<dbReference type="SUPFAM" id="SSF54197">
    <property type="entry name" value="HIT-like"/>
    <property type="match status" value="2"/>
</dbReference>
<dbReference type="Pfam" id="PF01087">
    <property type="entry name" value="GalP_UDP_transf"/>
    <property type="match status" value="1"/>
</dbReference>
<evidence type="ECO:0000256" key="8">
    <source>
        <dbReference type="ARBA" id="ARBA00022723"/>
    </source>
</evidence>
<dbReference type="EMBL" id="JXYS01000007">
    <property type="protein sequence ID" value="KJF18753.1"/>
    <property type="molecule type" value="Genomic_DNA"/>
</dbReference>
<dbReference type="STRING" id="1280514.AXFE_03620"/>
<sequence>MTERRYDPTSGEWVTFATHRQNRTYKPKDDFCPLCPTKDESAPTEIPSEHFEIVTFDNRFPAYSIDAPVPDVADSSFYRVLPASGRCEVIVYSDDHSLTFADLPLSRLRMLVEVWIDRWKILGEEAEVSYVMPFENKGEVVGTTLSHPHGQIYGYPNVPPRAQRELEAAAQYLQDTGRCVECDVIAAELEGGDRVIYSNGSWLAWVPFWARFPYEVHVAPKLHRPSLVDLTMDERADFADILSVVAKSYDCLFGFSLPYIMAFHQRPTDSAQDWDPISHFHVEFAPPHRSSDKLKYLAGSELAGGAFITDVVPEMAAERIRKAGALIK</sequence>
<dbReference type="InterPro" id="IPR005849">
    <property type="entry name" value="GalP_Utransf_N"/>
</dbReference>
<feature type="active site" description="Tele-UMP-histidine intermediate" evidence="13">
    <location>
        <position position="149"/>
    </location>
</feature>
<dbReference type="PANTHER" id="PTHR11943:SF1">
    <property type="entry name" value="GALACTOSE-1-PHOSPHATE URIDYLYLTRANSFERASE"/>
    <property type="match status" value="1"/>
</dbReference>
<dbReference type="InterPro" id="IPR036265">
    <property type="entry name" value="HIT-like_sf"/>
</dbReference>
<keyword evidence="8 14" id="KW-0479">Metal-binding</keyword>
<feature type="binding site" evidence="14">
    <location>
        <position position="35"/>
    </location>
    <ligand>
        <name>Zn(2+)</name>
        <dbReference type="ChEBI" id="CHEBI:29105"/>
    </ligand>
</feature>
<dbReference type="Gene3D" id="3.30.428.10">
    <property type="entry name" value="HIT-like"/>
    <property type="match status" value="2"/>
</dbReference>
<evidence type="ECO:0000256" key="11">
    <source>
        <dbReference type="ARBA" id="ARBA00023277"/>
    </source>
</evidence>
<feature type="binding site" evidence="14">
    <location>
        <position position="147"/>
    </location>
    <ligand>
        <name>Zn(2+)</name>
        <dbReference type="ChEBI" id="CHEBI:29105"/>
    </ligand>
</feature>
<evidence type="ECO:0000313" key="19">
    <source>
        <dbReference type="Proteomes" id="UP000032360"/>
    </source>
</evidence>
<dbReference type="OrthoDB" id="9769064at2"/>
<proteinExistence type="inferred from homology"/>
<evidence type="ECO:0000256" key="15">
    <source>
        <dbReference type="RuleBase" id="RU000506"/>
    </source>
</evidence>
<evidence type="ECO:0000256" key="2">
    <source>
        <dbReference type="ARBA" id="ARBA00004947"/>
    </source>
</evidence>
<dbReference type="PATRIC" id="fig|1280514.3.peg.496"/>
<organism evidence="18 19">
    <name type="scientific">Acidithrix ferrooxidans</name>
    <dbReference type="NCBI Taxonomy" id="1280514"/>
    <lineage>
        <taxon>Bacteria</taxon>
        <taxon>Bacillati</taxon>
        <taxon>Actinomycetota</taxon>
        <taxon>Acidimicrobiia</taxon>
        <taxon>Acidimicrobiales</taxon>
        <taxon>Acidimicrobiaceae</taxon>
        <taxon>Acidithrix</taxon>
    </lineage>
</organism>
<accession>A0A0D8HLF4</accession>
<evidence type="ECO:0000256" key="12">
    <source>
        <dbReference type="NCBIfam" id="TIGR00209"/>
    </source>
</evidence>
<evidence type="ECO:0000256" key="13">
    <source>
        <dbReference type="PIRSR" id="PIRSR000808-1"/>
    </source>
</evidence>
<dbReference type="PANTHER" id="PTHR11943">
    <property type="entry name" value="GALACTOSE-1-PHOSPHATE URIDYLYLTRANSFERASE"/>
    <property type="match status" value="1"/>
</dbReference>
<dbReference type="CDD" id="cd00608">
    <property type="entry name" value="GalT"/>
    <property type="match status" value="1"/>
</dbReference>
<evidence type="ECO:0000259" key="16">
    <source>
        <dbReference type="Pfam" id="PF01087"/>
    </source>
</evidence>
<evidence type="ECO:0000256" key="3">
    <source>
        <dbReference type="ARBA" id="ARBA00010951"/>
    </source>
</evidence>
<name>A0A0D8HLF4_9ACTN</name>
<feature type="domain" description="Galactose-1-phosphate uridyl transferase N-terminal" evidence="16">
    <location>
        <begin position="2"/>
        <end position="159"/>
    </location>
</feature>
<comment type="caution">
    <text evidence="18">The sequence shown here is derived from an EMBL/GenBank/DDBJ whole genome shotgun (WGS) entry which is preliminary data.</text>
</comment>
<dbReference type="PIRSF" id="PIRSF000808">
    <property type="entry name" value="GalT"/>
    <property type="match status" value="1"/>
</dbReference>
<keyword evidence="19" id="KW-1185">Reference proteome</keyword>
<evidence type="ECO:0000256" key="6">
    <source>
        <dbReference type="ARBA" id="ARBA00022679"/>
    </source>
</evidence>
<evidence type="ECO:0000256" key="1">
    <source>
        <dbReference type="ARBA" id="ARBA00001107"/>
    </source>
</evidence>
<evidence type="ECO:0000313" key="18">
    <source>
        <dbReference type="EMBL" id="KJF18753.1"/>
    </source>
</evidence>
<dbReference type="GO" id="GO:0033499">
    <property type="term" value="P:galactose catabolic process via UDP-galactose, Leloir pathway"/>
    <property type="evidence" value="ECO:0007669"/>
    <property type="project" value="TreeGrafter"/>
</dbReference>
<dbReference type="UniPathway" id="UPA00214"/>
<evidence type="ECO:0000256" key="10">
    <source>
        <dbReference type="ARBA" id="ARBA00023144"/>
    </source>
</evidence>
<dbReference type="Pfam" id="PF02744">
    <property type="entry name" value="GalP_UDP_tr_C"/>
    <property type="match status" value="1"/>
</dbReference>
<comment type="catalytic activity">
    <reaction evidence="1 15">
        <text>alpha-D-galactose 1-phosphate + UDP-alpha-D-glucose = alpha-D-glucose 1-phosphate + UDP-alpha-D-galactose</text>
        <dbReference type="Rhea" id="RHEA:13989"/>
        <dbReference type="ChEBI" id="CHEBI:58336"/>
        <dbReference type="ChEBI" id="CHEBI:58601"/>
        <dbReference type="ChEBI" id="CHEBI:58885"/>
        <dbReference type="ChEBI" id="CHEBI:66914"/>
        <dbReference type="EC" id="2.7.7.12"/>
    </reaction>
</comment>
<keyword evidence="6 15" id="KW-0808">Transferase</keyword>
<comment type="similarity">
    <text evidence="3 15">Belongs to the galactose-1-phosphate uridylyltransferase type 1 family.</text>
</comment>
<comment type="pathway">
    <text evidence="2 15">Carbohydrate metabolism; galactose metabolism.</text>
</comment>
<evidence type="ECO:0000256" key="5">
    <source>
        <dbReference type="ARBA" id="ARBA00016340"/>
    </source>
</evidence>
<keyword evidence="10 15" id="KW-0299">Galactose metabolism</keyword>
<evidence type="ECO:0000256" key="7">
    <source>
        <dbReference type="ARBA" id="ARBA00022695"/>
    </source>
</evidence>
<keyword evidence="9 14" id="KW-0862">Zinc</keyword>
<evidence type="ECO:0000256" key="4">
    <source>
        <dbReference type="ARBA" id="ARBA00012384"/>
    </source>
</evidence>
<evidence type="ECO:0000256" key="14">
    <source>
        <dbReference type="PIRSR" id="PIRSR000808-3"/>
    </source>
</evidence>
<dbReference type="EC" id="2.7.7.12" evidence="4 12"/>
<dbReference type="InterPro" id="IPR005850">
    <property type="entry name" value="GalP_Utransf_C"/>
</dbReference>
<dbReference type="GO" id="GO:0008270">
    <property type="term" value="F:zinc ion binding"/>
    <property type="evidence" value="ECO:0007669"/>
    <property type="project" value="InterPro"/>
</dbReference>
<gene>
    <name evidence="18" type="primary">galT</name>
    <name evidence="18" type="ORF">AXFE_03620</name>
</gene>
<protein>
    <recommendedName>
        <fullName evidence="5 12">Galactose-1-phosphate uridylyltransferase</fullName>
        <ecNumber evidence="4 12">2.7.7.12</ecNumber>
    </recommendedName>
</protein>
<evidence type="ECO:0000259" key="17">
    <source>
        <dbReference type="Pfam" id="PF02744"/>
    </source>
</evidence>
<keyword evidence="7 15" id="KW-0548">Nucleotidyltransferase</keyword>
<comment type="cofactor">
    <cofactor evidence="14">
        <name>Zn(2+)</name>
        <dbReference type="ChEBI" id="CHEBI:29105"/>
    </cofactor>
    <text evidence="14">Binds 1 zinc ion per subunit.</text>
</comment>
<feature type="binding site" evidence="14">
    <location>
        <position position="96"/>
    </location>
    <ligand>
        <name>Zn(2+)</name>
        <dbReference type="ChEBI" id="CHEBI:29105"/>
    </ligand>
</feature>
<dbReference type="AlphaFoldDB" id="A0A0D8HLF4"/>
<evidence type="ECO:0000256" key="9">
    <source>
        <dbReference type="ARBA" id="ARBA00022833"/>
    </source>
</evidence>
<dbReference type="InterPro" id="IPR019779">
    <property type="entry name" value="GalP_UDPtransf1_His-AS"/>
</dbReference>
<dbReference type="NCBIfam" id="TIGR00209">
    <property type="entry name" value="galT_1"/>
    <property type="match status" value="1"/>
</dbReference>
<dbReference type="PROSITE" id="PS00117">
    <property type="entry name" value="GAL_P_UDP_TRANSF_I"/>
    <property type="match status" value="1"/>
</dbReference>
<dbReference type="RefSeq" id="WP_052604174.1">
    <property type="nucleotide sequence ID" value="NZ_JXYS01000007.1"/>
</dbReference>
<reference evidence="18 19" key="1">
    <citation type="submission" date="2015-01" db="EMBL/GenBank/DDBJ databases">
        <title>Draft genome of the acidophilic iron oxidizer Acidithrix ferrooxidans strain Py-F3.</title>
        <authorList>
            <person name="Poehlein A."/>
            <person name="Eisen S."/>
            <person name="Schloemann M."/>
            <person name="Johnson B.D."/>
            <person name="Daniel R."/>
            <person name="Muehling M."/>
        </authorList>
    </citation>
    <scope>NUCLEOTIDE SEQUENCE [LARGE SCALE GENOMIC DNA]</scope>
    <source>
        <strain evidence="18 19">Py-F3</strain>
    </source>
</reference>
<dbReference type="InterPro" id="IPR001937">
    <property type="entry name" value="GalP_UDPtransf1"/>
</dbReference>